<sequence>MPIVAGVGSDDQRRVHRRDPSPEAVTAEEALDAVAAEVRALLDGGADRVTIGITGPPGTGKSTFARRLVAHVGPAAAYVPMDGFHLSNAQLERLGRHSRKGAPDTFDVDGYRATLTRIAADHGIRDVYVPDFDRALEEPVAAGGVVPADARVVVTEGNYLGLWDGVPDLLTRLYYLDSERAVRRDRLIERHVTGGRNDDEAQRWVDTVDEPNADLIAATRGRCDRIFDIVEAG</sequence>
<feature type="domain" description="Phosphoribulokinase/uridine kinase" evidence="2">
    <location>
        <begin position="51"/>
        <end position="193"/>
    </location>
</feature>
<dbReference type="RefSeq" id="WP_185295223.1">
    <property type="nucleotide sequence ID" value="NZ_AP023287.1"/>
</dbReference>
<evidence type="ECO:0000256" key="1">
    <source>
        <dbReference type="SAM" id="MobiDB-lite"/>
    </source>
</evidence>
<dbReference type="GO" id="GO:0005524">
    <property type="term" value="F:ATP binding"/>
    <property type="evidence" value="ECO:0007669"/>
    <property type="project" value="InterPro"/>
</dbReference>
<dbReference type="GO" id="GO:0016301">
    <property type="term" value="F:kinase activity"/>
    <property type="evidence" value="ECO:0007669"/>
    <property type="project" value="UniProtKB-KW"/>
</dbReference>
<dbReference type="SUPFAM" id="SSF52540">
    <property type="entry name" value="P-loop containing nucleoside triphosphate hydrolases"/>
    <property type="match status" value="1"/>
</dbReference>
<protein>
    <submittedName>
        <fullName evidence="3">Nucleoside/nucleotide kinase family protein</fullName>
    </submittedName>
</protein>
<dbReference type="InterPro" id="IPR006083">
    <property type="entry name" value="PRK/URK"/>
</dbReference>
<dbReference type="InterPro" id="IPR027417">
    <property type="entry name" value="P-loop_NTPase"/>
</dbReference>
<dbReference type="Pfam" id="PF00485">
    <property type="entry name" value="PRK"/>
    <property type="match status" value="1"/>
</dbReference>
<name>A0A6S6P307_9MYCO</name>
<evidence type="ECO:0000313" key="3">
    <source>
        <dbReference type="EMBL" id="BCI52396.1"/>
    </source>
</evidence>
<dbReference type="NCBIfam" id="NF006743">
    <property type="entry name" value="PRK09270.1-2"/>
    <property type="match status" value="1"/>
</dbReference>
<feature type="compositionally biased region" description="Basic and acidic residues" evidence="1">
    <location>
        <begin position="10"/>
        <end position="21"/>
    </location>
</feature>
<dbReference type="EMBL" id="AP023287">
    <property type="protein sequence ID" value="BCI52396.1"/>
    <property type="molecule type" value="Genomic_DNA"/>
</dbReference>
<dbReference type="PANTHER" id="PTHR10285">
    <property type="entry name" value="URIDINE KINASE"/>
    <property type="match status" value="1"/>
</dbReference>
<proteinExistence type="predicted"/>
<organism evidence="3 4">
    <name type="scientific">Mycolicibacterium litorale</name>
    <dbReference type="NCBI Taxonomy" id="758802"/>
    <lineage>
        <taxon>Bacteria</taxon>
        <taxon>Bacillati</taxon>
        <taxon>Actinomycetota</taxon>
        <taxon>Actinomycetes</taxon>
        <taxon>Mycobacteriales</taxon>
        <taxon>Mycobacteriaceae</taxon>
        <taxon>Mycolicibacterium</taxon>
    </lineage>
</organism>
<dbReference type="AlphaFoldDB" id="A0A6S6P307"/>
<feature type="region of interest" description="Disordered" evidence="1">
    <location>
        <begin position="1"/>
        <end position="26"/>
    </location>
</feature>
<gene>
    <name evidence="3" type="ORF">NIIDNTM18_16740</name>
</gene>
<evidence type="ECO:0000313" key="4">
    <source>
        <dbReference type="Proteomes" id="UP000515734"/>
    </source>
</evidence>
<keyword evidence="3" id="KW-0418">Kinase</keyword>
<dbReference type="Gene3D" id="3.40.50.300">
    <property type="entry name" value="P-loop containing nucleotide triphosphate hydrolases"/>
    <property type="match status" value="2"/>
</dbReference>
<dbReference type="Proteomes" id="UP000515734">
    <property type="component" value="Chromosome"/>
</dbReference>
<keyword evidence="3" id="KW-0808">Transferase</keyword>
<evidence type="ECO:0000259" key="2">
    <source>
        <dbReference type="Pfam" id="PF00485"/>
    </source>
</evidence>
<accession>A0A6S6P307</accession>
<reference evidence="3 4" key="1">
    <citation type="submission" date="2020-07" db="EMBL/GenBank/DDBJ databases">
        <title>Complete genome sequence of Mycolicibacterium litorale like strain isolated from cardiac implantable electronic device infection.</title>
        <authorList>
            <person name="Fukano H."/>
            <person name="Miyama H."/>
            <person name="Hoshino Y."/>
        </authorList>
    </citation>
    <scope>NUCLEOTIDE SEQUENCE [LARGE SCALE GENOMIC DNA]</scope>
    <source>
        <strain evidence="3 4">NIIDNTM18</strain>
    </source>
</reference>